<gene>
    <name evidence="2" type="ORF">F2P81_017519</name>
</gene>
<organism evidence="2 3">
    <name type="scientific">Scophthalmus maximus</name>
    <name type="common">Turbot</name>
    <name type="synonym">Psetta maxima</name>
    <dbReference type="NCBI Taxonomy" id="52904"/>
    <lineage>
        <taxon>Eukaryota</taxon>
        <taxon>Metazoa</taxon>
        <taxon>Chordata</taxon>
        <taxon>Craniata</taxon>
        <taxon>Vertebrata</taxon>
        <taxon>Euteleostomi</taxon>
        <taxon>Actinopterygii</taxon>
        <taxon>Neopterygii</taxon>
        <taxon>Teleostei</taxon>
        <taxon>Neoteleostei</taxon>
        <taxon>Acanthomorphata</taxon>
        <taxon>Carangaria</taxon>
        <taxon>Pleuronectiformes</taxon>
        <taxon>Pleuronectoidei</taxon>
        <taxon>Scophthalmidae</taxon>
        <taxon>Scophthalmus</taxon>
    </lineage>
</organism>
<proteinExistence type="predicted"/>
<feature type="region of interest" description="Disordered" evidence="1">
    <location>
        <begin position="120"/>
        <end position="152"/>
    </location>
</feature>
<dbReference type="EMBL" id="VEVO01000015">
    <property type="protein sequence ID" value="KAF0030788.1"/>
    <property type="molecule type" value="Genomic_DNA"/>
</dbReference>
<protein>
    <submittedName>
        <fullName evidence="2">Uncharacterized protein</fullName>
    </submittedName>
</protein>
<sequence>MTTQRNATFTGTRRSLYQTLNQDMTASVCSDVTVKSIQLCSVKYDNREVAFEARFVVKTLDRKSRLFRPPAALTRVNRAEDEAAGLLRDGDRRVCPTRVYSCFVAGQQTHGRDRAAHVARHRGDDDHHHRTGTRMRCGGLEKEKGKKEKWER</sequence>
<comment type="caution">
    <text evidence="2">The sequence shown here is derived from an EMBL/GenBank/DDBJ whole genome shotgun (WGS) entry which is preliminary data.</text>
</comment>
<reference evidence="2 3" key="1">
    <citation type="submission" date="2019-06" db="EMBL/GenBank/DDBJ databases">
        <title>Draft genomes of female and male turbot (Scophthalmus maximus).</title>
        <authorList>
            <person name="Xu H."/>
            <person name="Xu X.-W."/>
            <person name="Shao C."/>
            <person name="Chen S."/>
        </authorList>
    </citation>
    <scope>NUCLEOTIDE SEQUENCE [LARGE SCALE GENOMIC DNA]</scope>
    <source>
        <strain evidence="2">Ysfricsl-2016a</strain>
        <tissue evidence="2">Blood</tissue>
    </source>
</reference>
<dbReference type="Proteomes" id="UP000438429">
    <property type="component" value="Unassembled WGS sequence"/>
</dbReference>
<evidence type="ECO:0000256" key="1">
    <source>
        <dbReference type="SAM" id="MobiDB-lite"/>
    </source>
</evidence>
<dbReference type="AlphaFoldDB" id="A0A6A4SEY1"/>
<accession>A0A6A4SEY1</accession>
<name>A0A6A4SEY1_SCOMX</name>
<evidence type="ECO:0000313" key="2">
    <source>
        <dbReference type="EMBL" id="KAF0030788.1"/>
    </source>
</evidence>
<evidence type="ECO:0000313" key="3">
    <source>
        <dbReference type="Proteomes" id="UP000438429"/>
    </source>
</evidence>
<feature type="compositionally biased region" description="Basic and acidic residues" evidence="1">
    <location>
        <begin position="139"/>
        <end position="152"/>
    </location>
</feature>